<gene>
    <name evidence="2" type="ORF">B9G79_01115</name>
</gene>
<dbReference type="EMBL" id="CP020946">
    <property type="protein sequence ID" value="ASD62261.1"/>
    <property type="molecule type" value="Genomic_DNA"/>
</dbReference>
<sequence length="155" mass="16772">MRHEQVRESSRGRKAVRASSVGSSKKTRRKSASAKKAVGGSKVRSVRKKAAASKTAKPKSAAKTRTRRAGASKTIGGTAKRKSASSKATPRARNEATIDEMSFARGSEERYSRATAQPKMRLPRKGLQKGISNLSARAEKDILPSNSINPALRRR</sequence>
<feature type="region of interest" description="Disordered" evidence="1">
    <location>
        <begin position="1"/>
        <end position="127"/>
    </location>
</feature>
<evidence type="ECO:0000313" key="3">
    <source>
        <dbReference type="Proteomes" id="UP000197003"/>
    </source>
</evidence>
<organism evidence="2 3">
    <name type="scientific">Bdellovibrio bacteriovorus</name>
    <dbReference type="NCBI Taxonomy" id="959"/>
    <lineage>
        <taxon>Bacteria</taxon>
        <taxon>Pseudomonadati</taxon>
        <taxon>Bdellovibrionota</taxon>
        <taxon>Bdellovibrionia</taxon>
        <taxon>Bdellovibrionales</taxon>
        <taxon>Pseudobdellovibrionaceae</taxon>
        <taxon>Bdellovibrio</taxon>
    </lineage>
</organism>
<feature type="compositionally biased region" description="Basic residues" evidence="1">
    <location>
        <begin position="44"/>
        <end position="70"/>
    </location>
</feature>
<dbReference type="RefSeq" id="WP_088563911.1">
    <property type="nucleotide sequence ID" value="NZ_CP020946.1"/>
</dbReference>
<proteinExistence type="predicted"/>
<reference evidence="2 3" key="1">
    <citation type="submission" date="2017-04" db="EMBL/GenBank/DDBJ databases">
        <title>Whole genome sequence of Bdellovibrio bacteriovorus strain SSB218315.</title>
        <authorList>
            <person name="Oyedara O."/>
            <person name="Rodriguez-Perez M.A."/>
        </authorList>
    </citation>
    <scope>NUCLEOTIDE SEQUENCE [LARGE SCALE GENOMIC DNA]</scope>
    <source>
        <strain evidence="2 3">SSB218315</strain>
    </source>
</reference>
<dbReference type="AlphaFoldDB" id="A0A1Z3N4D0"/>
<evidence type="ECO:0000256" key="1">
    <source>
        <dbReference type="SAM" id="MobiDB-lite"/>
    </source>
</evidence>
<protein>
    <submittedName>
        <fullName evidence="2">Uncharacterized protein</fullName>
    </submittedName>
</protein>
<accession>A0A1Z3N4D0</accession>
<name>A0A1Z3N4D0_BDEBC</name>
<feature type="compositionally biased region" description="Low complexity" evidence="1">
    <location>
        <begin position="34"/>
        <end position="43"/>
    </location>
</feature>
<feature type="compositionally biased region" description="Basic and acidic residues" evidence="1">
    <location>
        <begin position="1"/>
        <end position="11"/>
    </location>
</feature>
<dbReference type="OrthoDB" id="9843524at2"/>
<dbReference type="Proteomes" id="UP000197003">
    <property type="component" value="Chromosome"/>
</dbReference>
<evidence type="ECO:0000313" key="2">
    <source>
        <dbReference type="EMBL" id="ASD62261.1"/>
    </source>
</evidence>